<dbReference type="Pfam" id="PF02690">
    <property type="entry name" value="Na_Pi_cotrans"/>
    <property type="match status" value="1"/>
</dbReference>
<dbReference type="GO" id="GO:0044341">
    <property type="term" value="P:sodium-dependent phosphate transport"/>
    <property type="evidence" value="ECO:0007669"/>
    <property type="project" value="InterPro"/>
</dbReference>
<keyword evidence="3 6" id="KW-0812">Transmembrane</keyword>
<evidence type="ECO:0000256" key="6">
    <source>
        <dbReference type="SAM" id="Phobius"/>
    </source>
</evidence>
<dbReference type="Proteomes" id="UP000282321">
    <property type="component" value="Unassembled WGS sequence"/>
</dbReference>
<reference evidence="7 8" key="1">
    <citation type="submission" date="2018-06" db="EMBL/GenBank/DDBJ databases">
        <title>Extensive metabolic versatility and redundancy in microbially diverse, dynamic hydrothermal sediments.</title>
        <authorList>
            <person name="Dombrowski N."/>
            <person name="Teske A."/>
            <person name="Baker B.J."/>
        </authorList>
    </citation>
    <scope>NUCLEOTIDE SEQUENCE [LARGE SCALE GENOMIC DNA]</scope>
    <source>
        <strain evidence="7">B35_G9</strain>
    </source>
</reference>
<feature type="non-terminal residue" evidence="7">
    <location>
        <position position="213"/>
    </location>
</feature>
<dbReference type="SUPFAM" id="SSF49373">
    <property type="entry name" value="Invasin/intimin cell-adhesion fragments"/>
    <property type="match status" value="1"/>
</dbReference>
<proteinExistence type="predicted"/>
<dbReference type="EMBL" id="QNBC01000052">
    <property type="protein sequence ID" value="RKX66198.1"/>
    <property type="molecule type" value="Genomic_DNA"/>
</dbReference>
<feature type="transmembrane region" description="Helical" evidence="6">
    <location>
        <begin position="129"/>
        <end position="147"/>
    </location>
</feature>
<comment type="caution">
    <text evidence="7">The sequence shown here is derived from an EMBL/GenBank/DDBJ whole genome shotgun (WGS) entry which is preliminary data.</text>
</comment>
<evidence type="ECO:0000313" key="8">
    <source>
        <dbReference type="Proteomes" id="UP000282321"/>
    </source>
</evidence>
<evidence type="ECO:0000256" key="4">
    <source>
        <dbReference type="ARBA" id="ARBA00022989"/>
    </source>
</evidence>
<dbReference type="NCBIfam" id="NF037997">
    <property type="entry name" value="Na_Pi_symport"/>
    <property type="match status" value="1"/>
</dbReference>
<keyword evidence="4 6" id="KW-1133">Transmembrane helix</keyword>
<dbReference type="InterPro" id="IPR003841">
    <property type="entry name" value="Na/Pi_transpt"/>
</dbReference>
<gene>
    <name evidence="7" type="ORF">DRP44_04595</name>
</gene>
<sequence>MKRILFLIFFLPVFSYGISLNYTTSATGKDISGNNQIAYTNAIIKRPLIVTITDSTGKPIKGVPVKFTFSSGPELISIPDTTLYSDNFGNVKIYFKIPTSEGKYTVTAFSNYNGNSVYLDFTINAVKKGWLLILIIKVLGGFALFLFGLKFSANGLKRYAGERLKSFLWTYTSNPIKAYLAGIVLTFLLQSSTALSVMLVSLTNAGLISFFQS</sequence>
<dbReference type="PANTHER" id="PTHR10010:SF46">
    <property type="entry name" value="SODIUM-DEPENDENT PHOSPHATE TRANSPORT PROTEIN 2B"/>
    <property type="match status" value="1"/>
</dbReference>
<dbReference type="PANTHER" id="PTHR10010">
    <property type="entry name" value="SOLUTE CARRIER FAMILY 34 SODIUM PHOSPHATE , MEMBER 2-RELATED"/>
    <property type="match status" value="1"/>
</dbReference>
<evidence type="ECO:0008006" key="9">
    <source>
        <dbReference type="Google" id="ProtNLM"/>
    </source>
</evidence>
<comment type="subcellular location">
    <subcellularLocation>
        <location evidence="1">Cell membrane</location>
        <topology evidence="1">Multi-pass membrane protein</topology>
    </subcellularLocation>
</comment>
<evidence type="ECO:0000256" key="5">
    <source>
        <dbReference type="ARBA" id="ARBA00023136"/>
    </source>
</evidence>
<evidence type="ECO:0000313" key="7">
    <source>
        <dbReference type="EMBL" id="RKX66198.1"/>
    </source>
</evidence>
<keyword evidence="2" id="KW-1003">Cell membrane</keyword>
<dbReference type="GO" id="GO:0005886">
    <property type="term" value="C:plasma membrane"/>
    <property type="evidence" value="ECO:0007669"/>
    <property type="project" value="UniProtKB-SubCell"/>
</dbReference>
<dbReference type="GO" id="GO:0005436">
    <property type="term" value="F:sodium:phosphate symporter activity"/>
    <property type="evidence" value="ECO:0007669"/>
    <property type="project" value="InterPro"/>
</dbReference>
<keyword evidence="5 6" id="KW-0472">Membrane</keyword>
<evidence type="ECO:0000256" key="2">
    <source>
        <dbReference type="ARBA" id="ARBA00022475"/>
    </source>
</evidence>
<organism evidence="7 8">
    <name type="scientific">candidate division TA06 bacterium</name>
    <dbReference type="NCBI Taxonomy" id="2250710"/>
    <lineage>
        <taxon>Bacteria</taxon>
        <taxon>Bacteria division TA06</taxon>
    </lineage>
</organism>
<dbReference type="AlphaFoldDB" id="A0A660S8B5"/>
<protein>
    <recommendedName>
        <fullName evidence="9">Big-1 domain-containing protein</fullName>
    </recommendedName>
</protein>
<name>A0A660S8B5_UNCT6</name>
<evidence type="ECO:0000256" key="1">
    <source>
        <dbReference type="ARBA" id="ARBA00004651"/>
    </source>
</evidence>
<dbReference type="InterPro" id="IPR013783">
    <property type="entry name" value="Ig-like_fold"/>
</dbReference>
<dbReference type="Gene3D" id="2.60.40.10">
    <property type="entry name" value="Immunoglobulins"/>
    <property type="match status" value="1"/>
</dbReference>
<dbReference type="InterPro" id="IPR008964">
    <property type="entry name" value="Invasin/intimin_cell_adhesion"/>
</dbReference>
<accession>A0A660S8B5</accession>
<evidence type="ECO:0000256" key="3">
    <source>
        <dbReference type="ARBA" id="ARBA00022692"/>
    </source>
</evidence>